<dbReference type="InterPro" id="IPR035919">
    <property type="entry name" value="EAL_sf"/>
</dbReference>
<evidence type="ECO:0000259" key="3">
    <source>
        <dbReference type="PROSITE" id="PS50883"/>
    </source>
</evidence>
<organism evidence="5 6">
    <name type="scientific">Lacrimispora algidixylanolytica</name>
    <dbReference type="NCBI Taxonomy" id="94868"/>
    <lineage>
        <taxon>Bacteria</taxon>
        <taxon>Bacillati</taxon>
        <taxon>Bacillota</taxon>
        <taxon>Clostridia</taxon>
        <taxon>Lachnospirales</taxon>
        <taxon>Lachnospiraceae</taxon>
        <taxon>Lacrimispora</taxon>
    </lineage>
</organism>
<sequence length="1275" mass="148210">MNQMSADNGEAGIYIIDQEYRIIYMNDMARTYYPNLKAGMYCYEELGKNSVPCKVCPGVLNNTGQVIFYDAASKLWLNLSSGHIDWPGYPGSRLIMFCPVGEQNKSLFYSLTNNTTYEELFELNLISNTYKIIFSEKDKFKLPQEEGELLPMYAEVLRTMVHPNDREEFLKFWDRLTLFDRLNKSEKILKGEFRRQLLDGNYRWVSLTVVLFLDELRDESLVMCYVKDVDNLKKKEEEQKQQQAKRDETDSLTGLLRYGPFFDRARQFLEQRPHEHFFMIAIDIEHFKLYNEWYGEEEGDRFLIKISEHLIKMEATRDTIAGYMGGDDFVIIQPQDSELLKELEEEIKCYARQYGGNAGFLPAFGIYCIEERDITVSTMYDRAIIALNSVKGNYAKRMGWYDPGMKRKMENDQVLLSEIQTALENKEFIFYAQPQCNMLTGKIVGMESLVRWNHPKKGIITPGEFIPLLERNGFITHLDIYIWEMVCQQLSIWIKSGIVPVPVSVNMSRMDLYGINVVETFKELAEKYEIDPKLLEIEITESAYAEDYDLIRKVVEDLRRAGFPVFMDDFGSGYSSLNMLKDVNVDVIKIDTKFLDMNENSIKRGMGILETIVRMARVMQFKVIAEGIEEKEQADFLINIGCIYGQGYYYYKPMAVKDVEVLLKNEKNLDYRGIQARQMKQLKLEDLFNEDITSEAMLNNMLGAIALYDVYEDHCEVLRVNEEYYRITGDNPVDGGDRGKFMLHKVYKDDIDWVLRIFENAYKNPVHGAEGIFRRYRLSGELMWVHLRVFFLREQDEHRLYYGTVQDATEQMKQRKKLEDSQKMLSEVLKLAGRNLSFDNLAEENQWAASAIFAQAAPGGLLGVYCEKDLPLYFANNEMLSLMGYDSYERFSRDIGEKLVEIIHPDDRGLIREVILCCNDPGMEYNLRHRIRKQDGSYLWIMTKGRTVQAEDGRLAVVSACMDITNTVLAEQKLKHTVEVLEKKEDELDFLSSGIPGGYFRCSKGKAMKFKYTSSRFHDITEHKREELAAKFQGSFLEMVHPDDREAILRMSEELSPGVTLWDFQYRVQTKAGFITVLSNFRLSVKDDSTLYGVMIDRKDMEAYRTIWNDSKGTTLRLDSQELWLPTEVNGVLDRMGFQERLKEYLERERFQTSSLAVFVMSCPKNQNGQEAKNARTLFSKQVKRLKRFFRQEDLLCLNGGYEVVVLCKNIRECDIEMKVSGITKSLNQDMSGEEKRNFQPVRGAFAMIGISEKEFNTCFVKVRGTLSDNLDLMN</sequence>
<dbReference type="NCBIfam" id="TIGR00229">
    <property type="entry name" value="sensory_box"/>
    <property type="match status" value="2"/>
</dbReference>
<evidence type="ECO:0000313" key="6">
    <source>
        <dbReference type="Proteomes" id="UP000284277"/>
    </source>
</evidence>
<feature type="domain" description="PAC" evidence="2">
    <location>
        <begin position="925"/>
        <end position="976"/>
    </location>
</feature>
<dbReference type="SMART" id="SM00052">
    <property type="entry name" value="EAL"/>
    <property type="match status" value="1"/>
</dbReference>
<dbReference type="PANTHER" id="PTHR44757:SF2">
    <property type="entry name" value="BIOFILM ARCHITECTURE MAINTENANCE PROTEIN MBAA"/>
    <property type="match status" value="1"/>
</dbReference>
<dbReference type="InterPro" id="IPR029787">
    <property type="entry name" value="Nucleotide_cyclase"/>
</dbReference>
<dbReference type="InterPro" id="IPR001610">
    <property type="entry name" value="PAC"/>
</dbReference>
<dbReference type="PROSITE" id="PS50883">
    <property type="entry name" value="EAL"/>
    <property type="match status" value="1"/>
</dbReference>
<dbReference type="InterPro" id="IPR000014">
    <property type="entry name" value="PAS"/>
</dbReference>
<dbReference type="PANTHER" id="PTHR44757">
    <property type="entry name" value="DIGUANYLATE CYCLASE DGCP"/>
    <property type="match status" value="1"/>
</dbReference>
<dbReference type="Proteomes" id="UP000284277">
    <property type="component" value="Unassembled WGS sequence"/>
</dbReference>
<dbReference type="SMART" id="SM00267">
    <property type="entry name" value="GGDEF"/>
    <property type="match status" value="1"/>
</dbReference>
<dbReference type="CDD" id="cd01948">
    <property type="entry name" value="EAL"/>
    <property type="match status" value="1"/>
</dbReference>
<accession>A0A419T0P0</accession>
<dbReference type="PROSITE" id="PS50113">
    <property type="entry name" value="PAC"/>
    <property type="match status" value="1"/>
</dbReference>
<dbReference type="AlphaFoldDB" id="A0A419T0P0"/>
<evidence type="ECO:0000313" key="5">
    <source>
        <dbReference type="EMBL" id="RKD31032.1"/>
    </source>
</evidence>
<dbReference type="Pfam" id="PF08447">
    <property type="entry name" value="PAS_3"/>
    <property type="match status" value="2"/>
</dbReference>
<dbReference type="InterPro" id="IPR013655">
    <property type="entry name" value="PAS_fold_3"/>
</dbReference>
<proteinExistence type="predicted"/>
<dbReference type="PROSITE" id="PS50112">
    <property type="entry name" value="PAS"/>
    <property type="match status" value="1"/>
</dbReference>
<dbReference type="RefSeq" id="WP_120197251.1">
    <property type="nucleotide sequence ID" value="NZ_MCIA01000023.1"/>
</dbReference>
<feature type="domain" description="EAL" evidence="3">
    <location>
        <begin position="412"/>
        <end position="667"/>
    </location>
</feature>
<protein>
    <submittedName>
        <fullName evidence="5">Diguanylate cyclase</fullName>
    </submittedName>
</protein>
<dbReference type="Gene3D" id="3.20.20.450">
    <property type="entry name" value="EAL domain"/>
    <property type="match status" value="1"/>
</dbReference>
<dbReference type="NCBIfam" id="TIGR00254">
    <property type="entry name" value="GGDEF"/>
    <property type="match status" value="1"/>
</dbReference>
<dbReference type="InterPro" id="IPR000700">
    <property type="entry name" value="PAS-assoc_C"/>
</dbReference>
<dbReference type="InterPro" id="IPR001633">
    <property type="entry name" value="EAL_dom"/>
</dbReference>
<dbReference type="InterPro" id="IPR052155">
    <property type="entry name" value="Biofilm_reg_signaling"/>
</dbReference>
<comment type="caution">
    <text evidence="5">The sequence shown here is derived from an EMBL/GenBank/DDBJ whole genome shotgun (WGS) entry which is preliminary data.</text>
</comment>
<dbReference type="Pfam" id="PF13426">
    <property type="entry name" value="PAS_9"/>
    <property type="match status" value="1"/>
</dbReference>
<dbReference type="Pfam" id="PF00990">
    <property type="entry name" value="GGDEF"/>
    <property type="match status" value="1"/>
</dbReference>
<dbReference type="SUPFAM" id="SSF55785">
    <property type="entry name" value="PYP-like sensor domain (PAS domain)"/>
    <property type="match status" value="4"/>
</dbReference>
<dbReference type="CDD" id="cd00130">
    <property type="entry name" value="PAS"/>
    <property type="match status" value="2"/>
</dbReference>
<dbReference type="EMBL" id="MCIA01000023">
    <property type="protein sequence ID" value="RKD31032.1"/>
    <property type="molecule type" value="Genomic_DNA"/>
</dbReference>
<name>A0A419T0P0_9FIRM</name>
<dbReference type="Gene3D" id="3.30.70.270">
    <property type="match status" value="1"/>
</dbReference>
<dbReference type="OrthoDB" id="9805474at2"/>
<dbReference type="PROSITE" id="PS50887">
    <property type="entry name" value="GGDEF"/>
    <property type="match status" value="1"/>
</dbReference>
<feature type="domain" description="GGDEF" evidence="4">
    <location>
        <begin position="275"/>
        <end position="403"/>
    </location>
</feature>
<evidence type="ECO:0000259" key="2">
    <source>
        <dbReference type="PROSITE" id="PS50113"/>
    </source>
</evidence>
<reference evidence="5 6" key="1">
    <citation type="submission" date="2016-08" db="EMBL/GenBank/DDBJ databases">
        <title>A new outlook on sporulation: Clostridium algidixylanolyticum.</title>
        <authorList>
            <person name="Poppleton D.I."/>
            <person name="Gribaldo S."/>
        </authorList>
    </citation>
    <scope>NUCLEOTIDE SEQUENCE [LARGE SCALE GENOMIC DNA]</scope>
    <source>
        <strain evidence="5 6">SPL73</strain>
    </source>
</reference>
<evidence type="ECO:0000259" key="1">
    <source>
        <dbReference type="PROSITE" id="PS50112"/>
    </source>
</evidence>
<dbReference type="InterPro" id="IPR043128">
    <property type="entry name" value="Rev_trsase/Diguanyl_cyclase"/>
</dbReference>
<dbReference type="SUPFAM" id="SSF55073">
    <property type="entry name" value="Nucleotide cyclase"/>
    <property type="match status" value="1"/>
</dbReference>
<dbReference type="InterPro" id="IPR035965">
    <property type="entry name" value="PAS-like_dom_sf"/>
</dbReference>
<dbReference type="Pfam" id="PF00563">
    <property type="entry name" value="EAL"/>
    <property type="match status" value="1"/>
</dbReference>
<feature type="domain" description="PAS" evidence="1">
    <location>
        <begin position="872"/>
        <end position="915"/>
    </location>
</feature>
<dbReference type="SUPFAM" id="SSF141868">
    <property type="entry name" value="EAL domain-like"/>
    <property type="match status" value="1"/>
</dbReference>
<gene>
    <name evidence="5" type="ORF">BET01_04025</name>
</gene>
<keyword evidence="6" id="KW-1185">Reference proteome</keyword>
<evidence type="ECO:0000259" key="4">
    <source>
        <dbReference type="PROSITE" id="PS50887"/>
    </source>
</evidence>
<dbReference type="SMART" id="SM00086">
    <property type="entry name" value="PAC"/>
    <property type="match status" value="3"/>
</dbReference>
<dbReference type="Gene3D" id="3.30.450.20">
    <property type="entry name" value="PAS domain"/>
    <property type="match status" value="4"/>
</dbReference>
<dbReference type="InterPro" id="IPR000160">
    <property type="entry name" value="GGDEF_dom"/>
</dbReference>